<dbReference type="EMBL" id="MCGO01000005">
    <property type="protein sequence ID" value="ORY51441.1"/>
    <property type="molecule type" value="Genomic_DNA"/>
</dbReference>
<dbReference type="Gene3D" id="3.40.50.300">
    <property type="entry name" value="P-loop containing nucleotide triphosphate hydrolases"/>
    <property type="match status" value="1"/>
</dbReference>
<dbReference type="GO" id="GO:0003924">
    <property type="term" value="F:GTPase activity"/>
    <property type="evidence" value="ECO:0007669"/>
    <property type="project" value="InterPro"/>
</dbReference>
<dbReference type="GO" id="GO:0005525">
    <property type="term" value="F:GTP binding"/>
    <property type="evidence" value="ECO:0007669"/>
    <property type="project" value="InterPro"/>
</dbReference>
<dbReference type="SUPFAM" id="SSF52540">
    <property type="entry name" value="P-loop containing nucleoside triphosphate hydrolases"/>
    <property type="match status" value="1"/>
</dbReference>
<dbReference type="InterPro" id="IPR001806">
    <property type="entry name" value="Small_GTPase"/>
</dbReference>
<evidence type="ECO:0000313" key="3">
    <source>
        <dbReference type="EMBL" id="ORY51441.1"/>
    </source>
</evidence>
<dbReference type="Proteomes" id="UP000193642">
    <property type="component" value="Unassembled WGS sequence"/>
</dbReference>
<protein>
    <submittedName>
        <fullName evidence="3">p-loop containing nucleoside triphosphate hydrolase protein</fullName>
    </submittedName>
</protein>
<dbReference type="PANTHER" id="PTHR47978">
    <property type="match status" value="1"/>
</dbReference>
<dbReference type="Pfam" id="PF00071">
    <property type="entry name" value="Ras"/>
    <property type="match status" value="1"/>
</dbReference>
<dbReference type="SMART" id="SM00173">
    <property type="entry name" value="RAS"/>
    <property type="match status" value="1"/>
</dbReference>
<keyword evidence="1" id="KW-0547">Nucleotide-binding</keyword>
<proteinExistence type="predicted"/>
<dbReference type="PROSITE" id="PS51419">
    <property type="entry name" value="RAB"/>
    <property type="match status" value="1"/>
</dbReference>
<dbReference type="STRING" id="329046.A0A1Y2CWM7"/>
<dbReference type="SMART" id="SM00175">
    <property type="entry name" value="RAB"/>
    <property type="match status" value="1"/>
</dbReference>
<gene>
    <name evidence="3" type="ORF">BCR33DRAFT_454938</name>
</gene>
<evidence type="ECO:0000256" key="1">
    <source>
        <dbReference type="ARBA" id="ARBA00022741"/>
    </source>
</evidence>
<organism evidence="3 4">
    <name type="scientific">Rhizoclosmatium globosum</name>
    <dbReference type="NCBI Taxonomy" id="329046"/>
    <lineage>
        <taxon>Eukaryota</taxon>
        <taxon>Fungi</taxon>
        <taxon>Fungi incertae sedis</taxon>
        <taxon>Chytridiomycota</taxon>
        <taxon>Chytridiomycota incertae sedis</taxon>
        <taxon>Chytridiomycetes</taxon>
        <taxon>Chytridiales</taxon>
        <taxon>Chytriomycetaceae</taxon>
        <taxon>Rhizoclosmatium</taxon>
    </lineage>
</organism>
<keyword evidence="3" id="KW-0378">Hydrolase</keyword>
<evidence type="ECO:0000313" key="4">
    <source>
        <dbReference type="Proteomes" id="UP000193642"/>
    </source>
</evidence>
<feature type="compositionally biased region" description="Polar residues" evidence="2">
    <location>
        <begin position="1"/>
        <end position="29"/>
    </location>
</feature>
<accession>A0A1Y2CWM7</accession>
<keyword evidence="4" id="KW-1185">Reference proteome</keyword>
<reference evidence="3 4" key="1">
    <citation type="submission" date="2016-07" db="EMBL/GenBank/DDBJ databases">
        <title>Pervasive Adenine N6-methylation of Active Genes in Fungi.</title>
        <authorList>
            <consortium name="DOE Joint Genome Institute"/>
            <person name="Mondo S.J."/>
            <person name="Dannebaum R.O."/>
            <person name="Kuo R.C."/>
            <person name="Labutti K."/>
            <person name="Haridas S."/>
            <person name="Kuo A."/>
            <person name="Salamov A."/>
            <person name="Ahrendt S.R."/>
            <person name="Lipzen A."/>
            <person name="Sullivan W."/>
            <person name="Andreopoulos W.B."/>
            <person name="Clum A."/>
            <person name="Lindquist E."/>
            <person name="Daum C."/>
            <person name="Ramamoorthy G.K."/>
            <person name="Gryganskyi A."/>
            <person name="Culley D."/>
            <person name="Magnuson J.K."/>
            <person name="James T.Y."/>
            <person name="O'Malley M.A."/>
            <person name="Stajich J.E."/>
            <person name="Spatafora J.W."/>
            <person name="Visel A."/>
            <person name="Grigoriev I.V."/>
        </authorList>
    </citation>
    <scope>NUCLEOTIDE SEQUENCE [LARGE SCALE GENOMIC DNA]</scope>
    <source>
        <strain evidence="3 4">JEL800</strain>
    </source>
</reference>
<comment type="caution">
    <text evidence="3">The sequence shown here is derived from an EMBL/GenBank/DDBJ whole genome shotgun (WGS) entry which is preliminary data.</text>
</comment>
<dbReference type="InterPro" id="IPR027417">
    <property type="entry name" value="P-loop_NTPase"/>
</dbReference>
<feature type="region of interest" description="Disordered" evidence="2">
    <location>
        <begin position="1"/>
        <end position="35"/>
    </location>
</feature>
<dbReference type="OrthoDB" id="18798at2759"/>
<evidence type="ECO:0000256" key="2">
    <source>
        <dbReference type="SAM" id="MobiDB-lite"/>
    </source>
</evidence>
<sequence length="379" mass="42865">MWGASQEQHGSSQPRLSNTLSIGPQSGSATPRRLSFDGRLMQFRSSSALNRPSVTPSTGSEAREMIQMAFQEDTMSLCEGTKLSTSTSMLRKASGQMEDESMQGLLNPASGHKARLRRFEGMDSQFGGDGGRFVDNRHYDFKFNVSVVGAKGTGKRTMVIKECETHDKDSFDEGRRTINWGHSVEFKDKTYILREKLVRVEYWIANTGEDLLSPTAKLLSGCAATLFVYDINSRRSFLEVLKWLNEMNKNPNQGQSYKPIKVLIANCLDSRKLRAISKDEGKSFATKHNMFYHECSSNDRKTFKKVYHTILRLVMDPILDLAEDKIDGVKPDANIPAYAITNGFVRTRMEVSYAEKVRYSQAVEEMEKNDNLTEVVDWL</sequence>
<dbReference type="AlphaFoldDB" id="A0A1Y2CWM7"/>
<name>A0A1Y2CWM7_9FUNG</name>